<sequence length="227" mass="26427">FFLDNKLLEKSVILKDLTEKIQTEPVMSPRSRPPARVPPDAPLLAGSEAPPTLQKQISAFRDYNGELAVQACELKKGVQERDEELQKQKSSISFLSTLVDDHQRQCECLENEMVRLVCSNDDLKEDYDQLLTRRRLLDRQLHDAAEKQRELLESLTKKKAMEAEQQNNFNERRKEEIWRRVVKKALHKSVSAEADLRHQRCLDLRDSTSLVLSRSHEKEKTCPRKPR</sequence>
<dbReference type="Pfam" id="PF08614">
    <property type="entry name" value="ATG16"/>
    <property type="match status" value="1"/>
</dbReference>
<reference evidence="4" key="1">
    <citation type="thesis" date="2020" institute="ProQuest LLC" country="789 East Eisenhower Parkway, Ann Arbor, MI, USA">
        <title>Comparative Genomics and Chromosome Evolution.</title>
        <authorList>
            <person name="Mudd A.B."/>
        </authorList>
    </citation>
    <scope>NUCLEOTIDE SEQUENCE</scope>
    <source>
        <strain evidence="4">HN-11 Male</strain>
        <tissue evidence="4">Kidney and liver</tissue>
    </source>
</reference>
<dbReference type="AlphaFoldDB" id="A0A8J6EBT0"/>
<protein>
    <recommendedName>
        <fullName evidence="3">Autophagy-related protein 16 domain-containing protein</fullName>
    </recommendedName>
</protein>
<feature type="domain" description="Autophagy-related protein 16" evidence="3">
    <location>
        <begin position="5"/>
        <end position="167"/>
    </location>
</feature>
<evidence type="ECO:0000256" key="2">
    <source>
        <dbReference type="SAM" id="MobiDB-lite"/>
    </source>
</evidence>
<feature type="non-terminal residue" evidence="4">
    <location>
        <position position="1"/>
    </location>
</feature>
<dbReference type="EMBL" id="WNTK01029214">
    <property type="protein sequence ID" value="KAG9461096.1"/>
    <property type="molecule type" value="Genomic_DNA"/>
</dbReference>
<keyword evidence="1" id="KW-0175">Coiled coil</keyword>
<keyword evidence="5" id="KW-1185">Reference proteome</keyword>
<evidence type="ECO:0000313" key="5">
    <source>
        <dbReference type="Proteomes" id="UP000770717"/>
    </source>
</evidence>
<dbReference type="Proteomes" id="UP000770717">
    <property type="component" value="Unassembled WGS sequence"/>
</dbReference>
<organism evidence="4 5">
    <name type="scientific">Eleutherodactylus coqui</name>
    <name type="common">Puerto Rican coqui</name>
    <dbReference type="NCBI Taxonomy" id="57060"/>
    <lineage>
        <taxon>Eukaryota</taxon>
        <taxon>Metazoa</taxon>
        <taxon>Chordata</taxon>
        <taxon>Craniata</taxon>
        <taxon>Vertebrata</taxon>
        <taxon>Euteleostomi</taxon>
        <taxon>Amphibia</taxon>
        <taxon>Batrachia</taxon>
        <taxon>Anura</taxon>
        <taxon>Neobatrachia</taxon>
        <taxon>Hyloidea</taxon>
        <taxon>Eleutherodactylidae</taxon>
        <taxon>Eleutherodactylinae</taxon>
        <taxon>Eleutherodactylus</taxon>
        <taxon>Eleutherodactylus</taxon>
    </lineage>
</organism>
<feature type="region of interest" description="Disordered" evidence="2">
    <location>
        <begin position="24"/>
        <end position="48"/>
    </location>
</feature>
<evidence type="ECO:0000313" key="4">
    <source>
        <dbReference type="EMBL" id="KAG9461096.1"/>
    </source>
</evidence>
<gene>
    <name evidence="4" type="ORF">GDO78_018144</name>
</gene>
<feature type="coiled-coil region" evidence="1">
    <location>
        <begin position="92"/>
        <end position="165"/>
    </location>
</feature>
<name>A0A8J6EBT0_ELECQ</name>
<proteinExistence type="predicted"/>
<feature type="compositionally biased region" description="Pro residues" evidence="2">
    <location>
        <begin position="31"/>
        <end position="41"/>
    </location>
</feature>
<dbReference type="InterPro" id="IPR013923">
    <property type="entry name" value="Autophagy-rel_prot_16_dom"/>
</dbReference>
<comment type="caution">
    <text evidence="4">The sequence shown here is derived from an EMBL/GenBank/DDBJ whole genome shotgun (WGS) entry which is preliminary data.</text>
</comment>
<evidence type="ECO:0000259" key="3">
    <source>
        <dbReference type="Pfam" id="PF08614"/>
    </source>
</evidence>
<evidence type="ECO:0000256" key="1">
    <source>
        <dbReference type="SAM" id="Coils"/>
    </source>
</evidence>
<accession>A0A8J6EBT0</accession>